<proteinExistence type="inferred from homology"/>
<dbReference type="PANTHER" id="PTHR34390">
    <property type="entry name" value="UPF0442 PROTEIN YJJB-RELATED"/>
    <property type="match status" value="1"/>
</dbReference>
<feature type="transmembrane region" description="Helical" evidence="7">
    <location>
        <begin position="137"/>
        <end position="160"/>
    </location>
</feature>
<dbReference type="Pfam" id="PF06738">
    <property type="entry name" value="ThrE"/>
    <property type="match status" value="1"/>
</dbReference>
<feature type="transmembrane region" description="Helical" evidence="7">
    <location>
        <begin position="195"/>
        <end position="214"/>
    </location>
</feature>
<comment type="subcellular location">
    <subcellularLocation>
        <location evidence="1">Cell membrane</location>
        <topology evidence="1">Multi-pass membrane protein</topology>
    </subcellularLocation>
</comment>
<sequence>MSLLKKEREVVKKMNGFLRTYRRKDHNEGFVHEVAAVCVLTGKILLQNGAETYRVEDTMNRIANSFAVHDAQSFVTPTGIIFSIENHDVTKLVRISHRGTNLRKVTQVNTLSRRVAQGEVAINELQRELVRIDNSTVAYSDSMQILAAAVASSCFLLMFLGKWQDLFPAFIAGGAGQAGMIYFHKLAKVKFFSEFMSSIIIGMIALASVKLGFGLEMNKIIIGAVMPLVPGVPITNAVRDIMAGDLVAGLSKSAEAGLTAFAIGIGVTAAIVLG</sequence>
<dbReference type="InterPro" id="IPR010619">
    <property type="entry name" value="ThrE-like_N"/>
</dbReference>
<feature type="domain" description="Threonine/serine exporter-like N-terminal" evidence="8">
    <location>
        <begin position="37"/>
        <end position="273"/>
    </location>
</feature>
<gene>
    <name evidence="9" type="ORF">SAMN02982927_00021</name>
</gene>
<evidence type="ECO:0000256" key="1">
    <source>
        <dbReference type="ARBA" id="ARBA00004651"/>
    </source>
</evidence>
<accession>A0A1I2MWY1</accession>
<evidence type="ECO:0000256" key="7">
    <source>
        <dbReference type="SAM" id="Phobius"/>
    </source>
</evidence>
<evidence type="ECO:0000256" key="2">
    <source>
        <dbReference type="ARBA" id="ARBA00022475"/>
    </source>
</evidence>
<feature type="transmembrane region" description="Helical" evidence="7">
    <location>
        <begin position="220"/>
        <end position="242"/>
    </location>
</feature>
<dbReference type="GO" id="GO:0022857">
    <property type="term" value="F:transmembrane transporter activity"/>
    <property type="evidence" value="ECO:0007669"/>
    <property type="project" value="InterPro"/>
</dbReference>
<keyword evidence="5 7" id="KW-0472">Membrane</keyword>
<evidence type="ECO:0000256" key="5">
    <source>
        <dbReference type="ARBA" id="ARBA00023136"/>
    </source>
</evidence>
<feature type="transmembrane region" description="Helical" evidence="7">
    <location>
        <begin position="254"/>
        <end position="273"/>
    </location>
</feature>
<organism evidence="9 10">
    <name type="scientific">Sporolactobacillus nakayamae</name>
    <dbReference type="NCBI Taxonomy" id="269670"/>
    <lineage>
        <taxon>Bacteria</taxon>
        <taxon>Bacillati</taxon>
        <taxon>Bacillota</taxon>
        <taxon>Bacilli</taxon>
        <taxon>Bacillales</taxon>
        <taxon>Sporolactobacillaceae</taxon>
        <taxon>Sporolactobacillus</taxon>
    </lineage>
</organism>
<dbReference type="PANTHER" id="PTHR34390:SF2">
    <property type="entry name" value="SUCCINATE TRANSPORTER SUBUNIT YJJP-RELATED"/>
    <property type="match status" value="1"/>
</dbReference>
<name>A0A1I2MWY1_9BACL</name>
<dbReference type="GO" id="GO:0015744">
    <property type="term" value="P:succinate transport"/>
    <property type="evidence" value="ECO:0007669"/>
    <property type="project" value="TreeGrafter"/>
</dbReference>
<reference evidence="10" key="1">
    <citation type="submission" date="2016-10" db="EMBL/GenBank/DDBJ databases">
        <authorList>
            <person name="Varghese N."/>
            <person name="Submissions S."/>
        </authorList>
    </citation>
    <scope>NUCLEOTIDE SEQUENCE [LARGE SCALE GENOMIC DNA]</scope>
    <source>
        <strain evidence="10">ATCC 700379</strain>
    </source>
</reference>
<dbReference type="AlphaFoldDB" id="A0A1I2MWY1"/>
<dbReference type="Proteomes" id="UP000198752">
    <property type="component" value="Unassembled WGS sequence"/>
</dbReference>
<comment type="similarity">
    <text evidence="6">Belongs to the ThrE exporter (TC 2.A.79) family.</text>
</comment>
<dbReference type="GO" id="GO:0005886">
    <property type="term" value="C:plasma membrane"/>
    <property type="evidence" value="ECO:0007669"/>
    <property type="project" value="UniProtKB-SubCell"/>
</dbReference>
<protein>
    <submittedName>
        <fullName evidence="9">Uncharacterized membrane protein YjjP, DUF1212 family</fullName>
    </submittedName>
</protein>
<evidence type="ECO:0000256" key="3">
    <source>
        <dbReference type="ARBA" id="ARBA00022692"/>
    </source>
</evidence>
<evidence type="ECO:0000313" key="10">
    <source>
        <dbReference type="Proteomes" id="UP000198752"/>
    </source>
</evidence>
<dbReference type="InterPro" id="IPR050539">
    <property type="entry name" value="ThrE_Dicarb/AminoAcid_Exp"/>
</dbReference>
<evidence type="ECO:0000256" key="4">
    <source>
        <dbReference type="ARBA" id="ARBA00022989"/>
    </source>
</evidence>
<keyword evidence="10" id="KW-1185">Reference proteome</keyword>
<keyword evidence="3 7" id="KW-0812">Transmembrane</keyword>
<dbReference type="STRING" id="269670.SAMN02982927_00021"/>
<keyword evidence="4 7" id="KW-1133">Transmembrane helix</keyword>
<dbReference type="EMBL" id="FOOY01000003">
    <property type="protein sequence ID" value="SFF93641.1"/>
    <property type="molecule type" value="Genomic_DNA"/>
</dbReference>
<evidence type="ECO:0000259" key="8">
    <source>
        <dbReference type="Pfam" id="PF06738"/>
    </source>
</evidence>
<evidence type="ECO:0000313" key="9">
    <source>
        <dbReference type="EMBL" id="SFF93641.1"/>
    </source>
</evidence>
<evidence type="ECO:0000256" key="6">
    <source>
        <dbReference type="ARBA" id="ARBA00034125"/>
    </source>
</evidence>
<keyword evidence="2" id="KW-1003">Cell membrane</keyword>